<feature type="binding site" evidence="4">
    <location>
        <begin position="7"/>
        <end position="9"/>
    </location>
    <ligand>
        <name>substrate</name>
    </ligand>
</feature>
<dbReference type="Pfam" id="PF00132">
    <property type="entry name" value="Hexapep"/>
    <property type="match status" value="1"/>
</dbReference>
<dbReference type="InterPro" id="IPR050179">
    <property type="entry name" value="Trans_hexapeptide_repeat"/>
</dbReference>
<evidence type="ECO:0000256" key="1">
    <source>
        <dbReference type="ARBA" id="ARBA00007274"/>
    </source>
</evidence>
<evidence type="ECO:0000313" key="7">
    <source>
        <dbReference type="Proteomes" id="UP000727490"/>
    </source>
</evidence>
<dbReference type="PANTHER" id="PTHR43300">
    <property type="entry name" value="ACETYLTRANSFERASE"/>
    <property type="match status" value="1"/>
</dbReference>
<evidence type="ECO:0000256" key="3">
    <source>
        <dbReference type="PIRSR" id="PIRSR620019-1"/>
    </source>
</evidence>
<evidence type="ECO:0000259" key="5">
    <source>
        <dbReference type="Pfam" id="PF17836"/>
    </source>
</evidence>
<dbReference type="AlphaFoldDB" id="A0A951IUQ5"/>
<dbReference type="Pfam" id="PF17836">
    <property type="entry name" value="PglD_N"/>
    <property type="match status" value="1"/>
</dbReference>
<keyword evidence="2" id="KW-0012">Acyltransferase</keyword>
<reference evidence="6 7" key="1">
    <citation type="journal article" date="2020" name="Syst. Appl. Microbiol.">
        <title>Arthrospiribacter ruber gen. nov., sp. nov., a novel bacterium isolated from Arthrospira cultures.</title>
        <authorList>
            <person name="Waleron M."/>
            <person name="Misztak A."/>
            <person name="Waleron M.M."/>
            <person name="Furmaniak M."/>
            <person name="Mrozik A."/>
            <person name="Waleron K."/>
        </authorList>
    </citation>
    <scope>NUCLEOTIDE SEQUENCE [LARGE SCALE GENOMIC DNA]</scope>
    <source>
        <strain evidence="6 7">DPMB0001</strain>
    </source>
</reference>
<comment type="similarity">
    <text evidence="1">Belongs to the transferase hexapeptide repeat family.</text>
</comment>
<dbReference type="InterPro" id="IPR018357">
    <property type="entry name" value="Hexapep_transf_CS"/>
</dbReference>
<keyword evidence="2" id="KW-0808">Transferase</keyword>
<comment type="caution">
    <text evidence="6">The sequence shown here is derived from an EMBL/GenBank/DDBJ whole genome shotgun (WGS) entry which is preliminary data.</text>
</comment>
<evidence type="ECO:0000256" key="4">
    <source>
        <dbReference type="PIRSR" id="PIRSR620019-2"/>
    </source>
</evidence>
<dbReference type="PANTHER" id="PTHR43300:SF7">
    <property type="entry name" value="UDP-N-ACETYLBACILLOSAMINE N-ACETYLTRANSFERASE"/>
    <property type="match status" value="1"/>
</dbReference>
<evidence type="ECO:0000256" key="2">
    <source>
        <dbReference type="ARBA" id="ARBA00023315"/>
    </source>
</evidence>
<evidence type="ECO:0000313" key="6">
    <source>
        <dbReference type="EMBL" id="MBW3466426.1"/>
    </source>
</evidence>
<proteinExistence type="inferred from homology"/>
<name>A0A951IUQ5_9BACT</name>
<accession>A0A951IUQ5</accession>
<organism evidence="6 7">
    <name type="scientific">Arthrospiribacter ruber</name>
    <dbReference type="NCBI Taxonomy" id="2487934"/>
    <lineage>
        <taxon>Bacteria</taxon>
        <taxon>Pseudomonadati</taxon>
        <taxon>Bacteroidota</taxon>
        <taxon>Cytophagia</taxon>
        <taxon>Cytophagales</taxon>
        <taxon>Cyclobacteriaceae</taxon>
        <taxon>Arthrospiribacter</taxon>
    </lineage>
</organism>
<dbReference type="GO" id="GO:0016746">
    <property type="term" value="F:acyltransferase activity"/>
    <property type="evidence" value="ECO:0007669"/>
    <property type="project" value="UniProtKB-KW"/>
</dbReference>
<protein>
    <submittedName>
        <fullName evidence="6">Acetyltransferase</fullName>
    </submittedName>
</protein>
<dbReference type="PROSITE" id="PS00101">
    <property type="entry name" value="HEXAPEP_TRANSFERASES"/>
    <property type="match status" value="1"/>
</dbReference>
<dbReference type="Proteomes" id="UP000727490">
    <property type="component" value="Unassembled WGS sequence"/>
</dbReference>
<dbReference type="InterPro" id="IPR041561">
    <property type="entry name" value="PglD_N"/>
</dbReference>
<dbReference type="InterPro" id="IPR020019">
    <property type="entry name" value="AcTrfase_PglD-like"/>
</dbReference>
<keyword evidence="7" id="KW-1185">Reference proteome</keyword>
<dbReference type="CDD" id="cd03360">
    <property type="entry name" value="LbH_AT_putative"/>
    <property type="match status" value="1"/>
</dbReference>
<feature type="domain" description="PglD N-terminal" evidence="5">
    <location>
        <begin position="2"/>
        <end position="72"/>
    </location>
</feature>
<dbReference type="NCBIfam" id="TIGR03570">
    <property type="entry name" value="NeuD_NnaD"/>
    <property type="match status" value="1"/>
</dbReference>
<sequence>MVIVGASGHGKVIFEIVKGREPVEAFYDDSPPCQFLFDVPVKKLDIELWTKKKAGIVAIGDNSSRERIVKRIGNKMDFVNIIHDSAIVSAYAQIGEGCVMMERSILKVGSELGNHVIVNTAASIDHDCILGDFVHIAPGAILCGGVYIGKGTLVGAGSVLLPGIKIGSRVVIGAGSVVHKDISDGLKWIGHGLAT</sequence>
<gene>
    <name evidence="6" type="ORF">EGN73_01180</name>
</gene>
<feature type="active site" description="Proton acceptor" evidence="3">
    <location>
        <position position="126"/>
    </location>
</feature>
<feature type="binding site" evidence="4">
    <location>
        <position position="60"/>
    </location>
    <ligand>
        <name>substrate</name>
    </ligand>
</feature>
<dbReference type="RefSeq" id="WP_219286292.1">
    <property type="nucleotide sequence ID" value="NZ_RPHB01000001.1"/>
</dbReference>
<dbReference type="EMBL" id="RPHB01000001">
    <property type="protein sequence ID" value="MBW3466426.1"/>
    <property type="molecule type" value="Genomic_DNA"/>
</dbReference>
<dbReference type="InterPro" id="IPR001451">
    <property type="entry name" value="Hexapep"/>
</dbReference>
<feature type="binding site" evidence="4">
    <location>
        <position position="135"/>
    </location>
    <ligand>
        <name>acetyl-CoA</name>
        <dbReference type="ChEBI" id="CHEBI:57288"/>
    </ligand>
</feature>
<feature type="site" description="Increases basicity of active site His" evidence="3">
    <location>
        <position position="127"/>
    </location>
</feature>